<proteinExistence type="predicted"/>
<feature type="region of interest" description="Disordered" evidence="1">
    <location>
        <begin position="132"/>
        <end position="163"/>
    </location>
</feature>
<dbReference type="KEGG" id="mlr:MELLADRAFT_93538"/>
<evidence type="ECO:0000313" key="2">
    <source>
        <dbReference type="EMBL" id="EGG10727.1"/>
    </source>
</evidence>
<protein>
    <submittedName>
        <fullName evidence="2">Uncharacterized protein</fullName>
    </submittedName>
</protein>
<dbReference type="GeneID" id="18936608"/>
<dbReference type="EMBL" id="GL883094">
    <property type="protein sequence ID" value="EGG10727.1"/>
    <property type="molecule type" value="Genomic_DNA"/>
</dbReference>
<organism evidence="3">
    <name type="scientific">Melampsora larici-populina (strain 98AG31 / pathotype 3-4-7)</name>
    <name type="common">Poplar leaf rust fungus</name>
    <dbReference type="NCBI Taxonomy" id="747676"/>
    <lineage>
        <taxon>Eukaryota</taxon>
        <taxon>Fungi</taxon>
        <taxon>Dikarya</taxon>
        <taxon>Basidiomycota</taxon>
        <taxon>Pucciniomycotina</taxon>
        <taxon>Pucciniomycetes</taxon>
        <taxon>Pucciniales</taxon>
        <taxon>Melampsoraceae</taxon>
        <taxon>Melampsora</taxon>
    </lineage>
</organism>
<sequence length="194" mass="21788">MDSTIEDITTEPSNPRYRCIPCGSRAMSGYEFHIKTPAHRRNVAAFIARQQEEEEFLAGYEAQAPTEPNTLLEAPMDEGHVDAEPSDTRDSPPSPLSYLRTLEAFGMSDETVNSDDSDIDFNRLGEAIDALAQDPEDVDDENSERDDDAPQADRTGARAQDAISWHPFKNKEVNMNMCHIRLIKMELTPPYARV</sequence>
<gene>
    <name evidence="2" type="ORF">MELLADRAFT_93538</name>
</gene>
<name>F4RAS6_MELLP</name>
<dbReference type="InParanoid" id="F4RAS6"/>
<evidence type="ECO:0000256" key="1">
    <source>
        <dbReference type="SAM" id="MobiDB-lite"/>
    </source>
</evidence>
<evidence type="ECO:0000313" key="3">
    <source>
        <dbReference type="Proteomes" id="UP000001072"/>
    </source>
</evidence>
<dbReference type="RefSeq" id="XP_007406196.1">
    <property type="nucleotide sequence ID" value="XM_007406134.1"/>
</dbReference>
<reference evidence="3" key="1">
    <citation type="journal article" date="2011" name="Proc. Natl. Acad. Sci. U.S.A.">
        <title>Obligate biotrophy features unraveled by the genomic analysis of rust fungi.</title>
        <authorList>
            <person name="Duplessis S."/>
            <person name="Cuomo C.A."/>
            <person name="Lin Y.-C."/>
            <person name="Aerts A."/>
            <person name="Tisserant E."/>
            <person name="Veneault-Fourrey C."/>
            <person name="Joly D.L."/>
            <person name="Hacquard S."/>
            <person name="Amselem J."/>
            <person name="Cantarel B.L."/>
            <person name="Chiu R."/>
            <person name="Coutinho P.M."/>
            <person name="Feau N."/>
            <person name="Field M."/>
            <person name="Frey P."/>
            <person name="Gelhaye E."/>
            <person name="Goldberg J."/>
            <person name="Grabherr M.G."/>
            <person name="Kodira C.D."/>
            <person name="Kohler A."/>
            <person name="Kuees U."/>
            <person name="Lindquist E.A."/>
            <person name="Lucas S.M."/>
            <person name="Mago R."/>
            <person name="Mauceli E."/>
            <person name="Morin E."/>
            <person name="Murat C."/>
            <person name="Pangilinan J.L."/>
            <person name="Park R."/>
            <person name="Pearson M."/>
            <person name="Quesneville H."/>
            <person name="Rouhier N."/>
            <person name="Sakthikumar S."/>
            <person name="Salamov A.A."/>
            <person name="Schmutz J."/>
            <person name="Selles B."/>
            <person name="Shapiro H."/>
            <person name="Tanguay P."/>
            <person name="Tuskan G.A."/>
            <person name="Henrissat B."/>
            <person name="Van de Peer Y."/>
            <person name="Rouze P."/>
            <person name="Ellis J.G."/>
            <person name="Dodds P.N."/>
            <person name="Schein J.E."/>
            <person name="Zhong S."/>
            <person name="Hamelin R.C."/>
            <person name="Grigoriev I.V."/>
            <person name="Szabo L.J."/>
            <person name="Martin F."/>
        </authorList>
    </citation>
    <scope>NUCLEOTIDE SEQUENCE [LARGE SCALE GENOMIC DNA]</scope>
    <source>
        <strain evidence="3">98AG31 / pathotype 3-4-7</strain>
    </source>
</reference>
<keyword evidence="3" id="KW-1185">Reference proteome</keyword>
<dbReference type="AlphaFoldDB" id="F4RAS6"/>
<dbReference type="HOGENOM" id="CLU_091779_0_0_1"/>
<feature type="compositionally biased region" description="Acidic residues" evidence="1">
    <location>
        <begin position="134"/>
        <end position="150"/>
    </location>
</feature>
<dbReference type="Proteomes" id="UP000001072">
    <property type="component" value="Unassembled WGS sequence"/>
</dbReference>
<dbReference type="VEuPathDB" id="FungiDB:MELLADRAFT_93538"/>
<accession>F4RAS6</accession>